<sequence length="94" mass="11086">MKNTTPTDRRVLVDPALIQAHSSVYRAMADIRLAAKIIRKQHNRQQEPNRPDEYNRIEGLMQAMLFDIQRMIGCETMRQFQNFTHDNSTREGRL</sequence>
<keyword evidence="2" id="KW-1185">Reference proteome</keyword>
<dbReference type="RefSeq" id="WP_019152264.1">
    <property type="nucleotide sequence ID" value="NZ_CP102252.1"/>
</dbReference>
<protein>
    <submittedName>
        <fullName evidence="1">Uncharacterized protein</fullName>
    </submittedName>
</protein>
<evidence type="ECO:0000313" key="1">
    <source>
        <dbReference type="EMBL" id="UWN66190.1"/>
    </source>
</evidence>
<accession>A0ABY5V946</accession>
<proteinExistence type="predicted"/>
<name>A0ABY5V946_9BACT</name>
<evidence type="ECO:0000313" key="2">
    <source>
        <dbReference type="Proteomes" id="UP001058267"/>
    </source>
</evidence>
<dbReference type="EMBL" id="CP102252">
    <property type="protein sequence ID" value="UWN66190.1"/>
    <property type="molecule type" value="Genomic_DNA"/>
</dbReference>
<organism evidence="1 2">
    <name type="scientific">Alistipes senegalensis JC50</name>
    <dbReference type="NCBI Taxonomy" id="1033732"/>
    <lineage>
        <taxon>Bacteria</taxon>
        <taxon>Pseudomonadati</taxon>
        <taxon>Bacteroidota</taxon>
        <taxon>Bacteroidia</taxon>
        <taxon>Bacteroidales</taxon>
        <taxon>Rikenellaceae</taxon>
        <taxon>Alistipes</taxon>
    </lineage>
</organism>
<dbReference type="Proteomes" id="UP001058267">
    <property type="component" value="Chromosome"/>
</dbReference>
<reference evidence="1" key="1">
    <citation type="journal article" date="2022" name="Cell">
        <title>Design, construction, and in vivo augmentation of a complex gut microbiome.</title>
        <authorList>
            <person name="Cheng A.G."/>
            <person name="Ho P.Y."/>
            <person name="Aranda-Diaz A."/>
            <person name="Jain S."/>
            <person name="Yu F.B."/>
            <person name="Meng X."/>
            <person name="Wang M."/>
            <person name="Iakiviak M."/>
            <person name="Nagashima K."/>
            <person name="Zhao A."/>
            <person name="Murugkar P."/>
            <person name="Patil A."/>
            <person name="Atabakhsh K."/>
            <person name="Weakley A."/>
            <person name="Yan J."/>
            <person name="Brumbaugh A.R."/>
            <person name="Higginbottom S."/>
            <person name="Dimas A."/>
            <person name="Shiver A.L."/>
            <person name="Deutschbauer A."/>
            <person name="Neff N."/>
            <person name="Sonnenburg J.L."/>
            <person name="Huang K.C."/>
            <person name="Fischbach M.A."/>
        </authorList>
    </citation>
    <scope>NUCLEOTIDE SEQUENCE</scope>
    <source>
        <strain evidence="1">JC50</strain>
    </source>
</reference>
<gene>
    <name evidence="1" type="ORF">NQ519_04975</name>
</gene>